<dbReference type="InterPro" id="IPR049458">
    <property type="entry name" value="EpsG-like"/>
</dbReference>
<keyword evidence="1" id="KW-0812">Transmembrane</keyword>
<feature type="transmembrane region" description="Helical" evidence="1">
    <location>
        <begin position="51"/>
        <end position="68"/>
    </location>
</feature>
<reference evidence="2" key="1">
    <citation type="journal article" date="2016" name="PLoS ONE">
        <title>Genetic Diversity of O-Antigens in Hafnia alvei and the Development of a Suspension Array for Serotype Detection.</title>
        <authorList>
            <person name="Duan Z."/>
            <person name="Niedziela T."/>
            <person name="Lugowski C."/>
            <person name="Cao B."/>
            <person name="Wang T."/>
            <person name="Xu L."/>
            <person name="Yang B."/>
            <person name="Liu B."/>
            <person name="Wang L."/>
        </authorList>
    </citation>
    <scope>NUCLEOTIDE SEQUENCE</scope>
    <source>
        <strain evidence="2">PCM1209</strain>
    </source>
</reference>
<keyword evidence="1" id="KW-1133">Transmembrane helix</keyword>
<feature type="transmembrane region" description="Helical" evidence="1">
    <location>
        <begin position="271"/>
        <end position="290"/>
    </location>
</feature>
<evidence type="ECO:0000256" key="1">
    <source>
        <dbReference type="SAM" id="Phobius"/>
    </source>
</evidence>
<proteinExistence type="predicted"/>
<sequence>MTTIEPLTYKSNIFIGLLFVFLASALIFLPIWIVLVLLSITVYFSSGNIKFLALIVLILASALFNSNVDISGDISNYKIIYLDVIHSGYVDEFLTEPLLMLFYSVLGFFDADFRFVLFTQSLFINICLAIIVHRHFGWRGIKYYPIIILYPIYIQQGLYLSRQSLSIVFFMLLVTQPKSELFPRVKSTIYSLLSVLAHSISILYIFVFYISNFIKNRVKVRWILLFYFAVIFFPLNSEIINQIVNLAKNFAPSIDRKIGFYLNNNLSNSSLTLYSLILIPLHMSFILLLYSMMSRYKRPLDSISLFFIVFYFLILFFREYGILPERISMIVVFLAPLFFYHISNIILKSEYKNISMFIETVFFIFIIFVFIRFVVLNDLGDYNITFFNKESLFYNVVSWMVS</sequence>
<name>A0A172X079_HAFAL</name>
<dbReference type="AlphaFoldDB" id="A0A172X079"/>
<feature type="transmembrane region" description="Helical" evidence="1">
    <location>
        <begin position="354"/>
        <end position="375"/>
    </location>
</feature>
<evidence type="ECO:0008006" key="3">
    <source>
        <dbReference type="Google" id="ProtNLM"/>
    </source>
</evidence>
<accession>A0A172X079</accession>
<feature type="transmembrane region" description="Helical" evidence="1">
    <location>
        <begin position="12"/>
        <end position="45"/>
    </location>
</feature>
<dbReference type="EMBL" id="KX117086">
    <property type="protein sequence ID" value="ANF30021.1"/>
    <property type="molecule type" value="Genomic_DNA"/>
</dbReference>
<feature type="transmembrane region" description="Helical" evidence="1">
    <location>
        <begin position="157"/>
        <end position="176"/>
    </location>
</feature>
<feature type="transmembrane region" description="Helical" evidence="1">
    <location>
        <begin position="327"/>
        <end position="347"/>
    </location>
</feature>
<evidence type="ECO:0000313" key="2">
    <source>
        <dbReference type="EMBL" id="ANF30021.1"/>
    </source>
</evidence>
<dbReference type="Pfam" id="PF14897">
    <property type="entry name" value="EpsG"/>
    <property type="match status" value="1"/>
</dbReference>
<feature type="transmembrane region" description="Helical" evidence="1">
    <location>
        <begin position="188"/>
        <end position="210"/>
    </location>
</feature>
<feature type="transmembrane region" description="Helical" evidence="1">
    <location>
        <begin position="115"/>
        <end position="136"/>
    </location>
</feature>
<keyword evidence="1" id="KW-0472">Membrane</keyword>
<protein>
    <recommendedName>
        <fullName evidence="3">Wzy</fullName>
    </recommendedName>
</protein>
<organism evidence="2">
    <name type="scientific">Hafnia alvei</name>
    <dbReference type="NCBI Taxonomy" id="569"/>
    <lineage>
        <taxon>Bacteria</taxon>
        <taxon>Pseudomonadati</taxon>
        <taxon>Pseudomonadota</taxon>
        <taxon>Gammaproteobacteria</taxon>
        <taxon>Enterobacterales</taxon>
        <taxon>Hafniaceae</taxon>
        <taxon>Hafnia</taxon>
    </lineage>
</organism>
<feature type="transmembrane region" description="Helical" evidence="1">
    <location>
        <begin position="302"/>
        <end position="321"/>
    </location>
</feature>
<feature type="transmembrane region" description="Helical" evidence="1">
    <location>
        <begin position="222"/>
        <end position="244"/>
    </location>
</feature>